<evidence type="ECO:0000256" key="1">
    <source>
        <dbReference type="SAM" id="MobiDB-lite"/>
    </source>
</evidence>
<dbReference type="HOGENOM" id="CLU_2413370_0_0_1"/>
<evidence type="ECO:0000313" key="2">
    <source>
        <dbReference type="EMBL" id="EKJ75772.1"/>
    </source>
</evidence>
<dbReference type="OrthoDB" id="5095213at2759"/>
<dbReference type="GeneID" id="20362570"/>
<feature type="compositionally biased region" description="Polar residues" evidence="1">
    <location>
        <begin position="49"/>
        <end position="59"/>
    </location>
</feature>
<reference evidence="2 3" key="1">
    <citation type="journal article" date="2012" name="PLoS Pathog.">
        <title>Comparative pathogenomics reveals horizontally acquired novel virulence genes in fungi infecting cereal hosts.</title>
        <authorList>
            <person name="Gardiner D.M."/>
            <person name="McDonald M.C."/>
            <person name="Covarelli L."/>
            <person name="Solomon P.S."/>
            <person name="Rusu A.G."/>
            <person name="Marshall M."/>
            <person name="Kazan K."/>
            <person name="Chakraborty S."/>
            <person name="McDonald B.A."/>
            <person name="Manners J.M."/>
        </authorList>
    </citation>
    <scope>NUCLEOTIDE SEQUENCE [LARGE SCALE GENOMIC DNA]</scope>
    <source>
        <strain evidence="2 3">CS3096</strain>
    </source>
</reference>
<dbReference type="EMBL" id="AFNW01000081">
    <property type="protein sequence ID" value="EKJ75772.1"/>
    <property type="molecule type" value="Genomic_DNA"/>
</dbReference>
<evidence type="ECO:0000313" key="3">
    <source>
        <dbReference type="Proteomes" id="UP000007978"/>
    </source>
</evidence>
<proteinExistence type="predicted"/>
<protein>
    <submittedName>
        <fullName evidence="2">Uncharacterized protein</fullName>
    </submittedName>
</protein>
<sequence>MPTEEQLGRQRVADDSQQPVMLQSWLNESGTIASATDVWTSERALNRPRPSTNDTTIQHNNDKDDYAAKAAPPYFRNTPYGTLFTRLPFEKT</sequence>
<dbReference type="AlphaFoldDB" id="K3VLI4"/>
<organism evidence="2 3">
    <name type="scientific">Fusarium pseudograminearum (strain CS3096)</name>
    <name type="common">Wheat and barley crown-rot fungus</name>
    <dbReference type="NCBI Taxonomy" id="1028729"/>
    <lineage>
        <taxon>Eukaryota</taxon>
        <taxon>Fungi</taxon>
        <taxon>Dikarya</taxon>
        <taxon>Ascomycota</taxon>
        <taxon>Pezizomycotina</taxon>
        <taxon>Sordariomycetes</taxon>
        <taxon>Hypocreomycetidae</taxon>
        <taxon>Hypocreales</taxon>
        <taxon>Nectriaceae</taxon>
        <taxon>Fusarium</taxon>
    </lineage>
</organism>
<gene>
    <name evidence="2" type="ORF">FPSE_03952</name>
</gene>
<dbReference type="KEGG" id="fpu:FPSE_03952"/>
<feature type="region of interest" description="Disordered" evidence="1">
    <location>
        <begin position="45"/>
        <end position="65"/>
    </location>
</feature>
<comment type="caution">
    <text evidence="2">The sequence shown here is derived from an EMBL/GenBank/DDBJ whole genome shotgun (WGS) entry which is preliminary data.</text>
</comment>
<keyword evidence="3" id="KW-1185">Reference proteome</keyword>
<dbReference type="RefSeq" id="XP_009255345.1">
    <property type="nucleotide sequence ID" value="XM_009257070.1"/>
</dbReference>
<dbReference type="Proteomes" id="UP000007978">
    <property type="component" value="Chromosome 3"/>
</dbReference>
<name>K3VLI4_FUSPC</name>
<accession>K3VLI4</accession>